<accession>A0ABU7R7C5</accession>
<evidence type="ECO:0000313" key="4">
    <source>
        <dbReference type="Proteomes" id="UP001332931"/>
    </source>
</evidence>
<reference evidence="3 4" key="1">
    <citation type="submission" date="2024-01" db="EMBL/GenBank/DDBJ databases">
        <title>Description of Olsenella sp. nov., isolated from pig feces.</title>
        <authorList>
            <person name="Chang Y.-H."/>
        </authorList>
    </citation>
    <scope>NUCLEOTIDE SEQUENCE [LARGE SCALE GENOMIC DNA]</scope>
    <source>
        <strain evidence="3 4">YH-ols2223</strain>
    </source>
</reference>
<gene>
    <name evidence="3" type="ORF">VXJ25_00590</name>
</gene>
<name>A0ABU7R7C5_9ACTN</name>
<evidence type="ECO:0000256" key="1">
    <source>
        <dbReference type="SAM" id="MobiDB-lite"/>
    </source>
</evidence>
<feature type="transmembrane region" description="Helical" evidence="2">
    <location>
        <begin position="39"/>
        <end position="56"/>
    </location>
</feature>
<protein>
    <recommendedName>
        <fullName evidence="5">PrgI family protein</fullName>
    </recommendedName>
</protein>
<evidence type="ECO:0000256" key="2">
    <source>
        <dbReference type="SAM" id="Phobius"/>
    </source>
</evidence>
<dbReference type="Proteomes" id="UP001332931">
    <property type="component" value="Unassembled WGS sequence"/>
</dbReference>
<proteinExistence type="predicted"/>
<evidence type="ECO:0000313" key="3">
    <source>
        <dbReference type="EMBL" id="MEE6146498.1"/>
    </source>
</evidence>
<feature type="region of interest" description="Disordered" evidence="1">
    <location>
        <begin position="130"/>
        <end position="149"/>
    </location>
</feature>
<feature type="compositionally biased region" description="Basic and acidic residues" evidence="1">
    <location>
        <begin position="130"/>
        <end position="139"/>
    </location>
</feature>
<dbReference type="RefSeq" id="WP_330957264.1">
    <property type="nucleotide sequence ID" value="NZ_JAZGJQ010000001.1"/>
</dbReference>
<keyword evidence="2" id="KW-0812">Transmembrane</keyword>
<keyword evidence="2" id="KW-1133">Transmembrane helix</keyword>
<dbReference type="EMBL" id="JAZGJQ010000001">
    <property type="protein sequence ID" value="MEE6146498.1"/>
    <property type="molecule type" value="Genomic_DNA"/>
</dbReference>
<evidence type="ECO:0008006" key="5">
    <source>
        <dbReference type="Google" id="ProtNLM"/>
    </source>
</evidence>
<feature type="transmembrane region" description="Helical" evidence="2">
    <location>
        <begin position="62"/>
        <end position="85"/>
    </location>
</feature>
<comment type="caution">
    <text evidence="3">The sequence shown here is derived from an EMBL/GenBank/DDBJ whole genome shotgun (WGS) entry which is preliminary data.</text>
</comment>
<feature type="region of interest" description="Disordered" evidence="1">
    <location>
        <begin position="1"/>
        <end position="20"/>
    </location>
</feature>
<keyword evidence="2" id="KW-0472">Membrane</keyword>
<organism evidence="3 4">
    <name type="scientific">Olsenella absiana</name>
    <dbReference type="NCBI Taxonomy" id="3115222"/>
    <lineage>
        <taxon>Bacteria</taxon>
        <taxon>Bacillati</taxon>
        <taxon>Actinomycetota</taxon>
        <taxon>Coriobacteriia</taxon>
        <taxon>Coriobacteriales</taxon>
        <taxon>Atopobiaceae</taxon>
        <taxon>Olsenella</taxon>
    </lineage>
</organism>
<feature type="compositionally biased region" description="Basic residues" evidence="1">
    <location>
        <begin position="140"/>
        <end position="149"/>
    </location>
</feature>
<keyword evidence="4" id="KW-1185">Reference proteome</keyword>
<sequence length="149" mass="16216">MAREGGRRPGASHETSDPLLKEAQDQTRALMRLQAYKRLAYSLVAIGVILVWWGLVGGSSRAAGVAGVVLVAIGVPSSAVLYVGIKHGKQNVENMLFDYEVQHAGRPSTREEIDSQIMGETPRAIERAIDAANRRSEGRTHKRRKAGGR</sequence>